<dbReference type="CDD" id="cd17911">
    <property type="entry name" value="CheC_ClassIII"/>
    <property type="match status" value="2"/>
</dbReference>
<dbReference type="InterPro" id="IPR028976">
    <property type="entry name" value="CheC-like_sf"/>
</dbReference>
<evidence type="ECO:0000313" key="6">
    <source>
        <dbReference type="EMBL" id="MXV63569.1"/>
    </source>
</evidence>
<evidence type="ECO:0000259" key="4">
    <source>
        <dbReference type="Pfam" id="PF04509"/>
    </source>
</evidence>
<dbReference type="OrthoDB" id="182374at2157"/>
<dbReference type="EMBL" id="WUYX01000053">
    <property type="protein sequence ID" value="MXV63569.1"/>
    <property type="molecule type" value="Genomic_DNA"/>
</dbReference>
<dbReference type="Proteomes" id="UP000434101">
    <property type="component" value="Unassembled WGS sequence"/>
</dbReference>
<protein>
    <submittedName>
        <fullName evidence="6">Chemotaxis protein CheA</fullName>
    </submittedName>
</protein>
<organism evidence="6 7">
    <name type="scientific">Natronorubrum halalkaliphilum</name>
    <dbReference type="NCBI Taxonomy" id="2691917"/>
    <lineage>
        <taxon>Archaea</taxon>
        <taxon>Methanobacteriati</taxon>
        <taxon>Methanobacteriota</taxon>
        <taxon>Stenosarchaea group</taxon>
        <taxon>Halobacteria</taxon>
        <taxon>Halobacteriales</taxon>
        <taxon>Natrialbaceae</taxon>
        <taxon>Natronorubrum</taxon>
    </lineage>
</organism>
<feature type="region of interest" description="Disordered" evidence="3">
    <location>
        <begin position="214"/>
        <end position="235"/>
    </location>
</feature>
<keyword evidence="1" id="KW-0145">Chemotaxis</keyword>
<dbReference type="AlphaFoldDB" id="A0A6B0VST0"/>
<feature type="domain" description="CheC-like protein" evidence="4">
    <location>
        <begin position="101"/>
        <end position="132"/>
    </location>
</feature>
<evidence type="ECO:0000256" key="2">
    <source>
        <dbReference type="ARBA" id="ARBA00022801"/>
    </source>
</evidence>
<sequence>MEIDIRSLETYNELAREGTESAATALRELTGVETRVDVTDVSLLSVSDLQYEFAGRTFAGVEVSLGAPLSGETVLAFDEAGRDAITSELVPTDDPERVEEAIAEAGNIMVNGFISGWADHLDTKVEVSPPTYVEGTGIDVLPEAMLAGKSQSERKGERGSPDATTSERDDVDGESESNGEYVFVFRSRVEAIGEDIDFRMLLFPKIESIEQLLESDGDGNPDTDATGGNDGGNGISLDKLEVFTEMTERGATKAAANVTTMTGLETAVEVNQLSFIPIADIPAQVGDDRRVGTAVEYTGSPSGYLAILFDPASARESVDALLPVESDGEWGERDREALEELCNIVASGFLDGWANVLETSIKHSPPRFIADMGSSIMSPIIADIGRTENYAFLLDSTIKTGDSDSLQCQLFALPRRDELATALEELLVNRAGKTRADPDELFE</sequence>
<dbReference type="GO" id="GO:0006935">
    <property type="term" value="P:chemotaxis"/>
    <property type="evidence" value="ECO:0007669"/>
    <property type="project" value="UniProtKB-KW"/>
</dbReference>
<feature type="region of interest" description="Disordered" evidence="3">
    <location>
        <begin position="148"/>
        <end position="176"/>
    </location>
</feature>
<dbReference type="Gene3D" id="3.40.1550.10">
    <property type="entry name" value="CheC-like"/>
    <property type="match status" value="2"/>
</dbReference>
<evidence type="ECO:0000313" key="7">
    <source>
        <dbReference type="Proteomes" id="UP000434101"/>
    </source>
</evidence>
<evidence type="ECO:0000256" key="1">
    <source>
        <dbReference type="ARBA" id="ARBA00022500"/>
    </source>
</evidence>
<accession>A0A6B0VST0</accession>
<gene>
    <name evidence="6" type="ORF">GS429_16195</name>
</gene>
<dbReference type="Pfam" id="PF13690">
    <property type="entry name" value="CheX"/>
    <property type="match status" value="1"/>
</dbReference>
<reference evidence="6 7" key="1">
    <citation type="submission" date="2020-01" db="EMBL/GenBank/DDBJ databases">
        <title>Natronorubrum sp. JWXQ-INN 674 isolated from Inner Mongolia Autonomous Region of China.</title>
        <authorList>
            <person name="Xue Q."/>
        </authorList>
    </citation>
    <scope>NUCLEOTIDE SEQUENCE [LARGE SCALE GENOMIC DNA]</scope>
    <source>
        <strain evidence="6 7">JWXQ-INN-674</strain>
    </source>
</reference>
<dbReference type="Pfam" id="PF04509">
    <property type="entry name" value="CheC"/>
    <property type="match status" value="1"/>
</dbReference>
<comment type="caution">
    <text evidence="6">The sequence shown here is derived from an EMBL/GenBank/DDBJ whole genome shotgun (WGS) entry which is preliminary data.</text>
</comment>
<dbReference type="InterPro" id="IPR050992">
    <property type="entry name" value="CheZ_family_phosphatases"/>
</dbReference>
<keyword evidence="7" id="KW-1185">Reference proteome</keyword>
<dbReference type="PANTHER" id="PTHR43693:SF1">
    <property type="entry name" value="PROTEIN PHOSPHATASE CHEZ"/>
    <property type="match status" value="1"/>
</dbReference>
<name>A0A6B0VST0_9EURY</name>
<feature type="domain" description="Chemotaxis phosphatase CheX-like" evidence="5">
    <location>
        <begin position="292"/>
        <end position="376"/>
    </location>
</feature>
<dbReference type="SUPFAM" id="SSF103039">
    <property type="entry name" value="CheC-like"/>
    <property type="match status" value="2"/>
</dbReference>
<dbReference type="InterPro" id="IPR007597">
    <property type="entry name" value="CheC"/>
</dbReference>
<dbReference type="GO" id="GO:0016787">
    <property type="term" value="F:hydrolase activity"/>
    <property type="evidence" value="ECO:0007669"/>
    <property type="project" value="UniProtKB-KW"/>
</dbReference>
<dbReference type="PANTHER" id="PTHR43693">
    <property type="entry name" value="PROTEIN PHOSPHATASE CHEZ"/>
    <property type="match status" value="1"/>
</dbReference>
<dbReference type="RefSeq" id="WP_160066378.1">
    <property type="nucleotide sequence ID" value="NZ_WUYX01000053.1"/>
</dbReference>
<feature type="compositionally biased region" description="Basic and acidic residues" evidence="3">
    <location>
        <begin position="151"/>
        <end position="168"/>
    </location>
</feature>
<dbReference type="InterPro" id="IPR028051">
    <property type="entry name" value="CheX-like_dom"/>
</dbReference>
<evidence type="ECO:0000256" key="3">
    <source>
        <dbReference type="SAM" id="MobiDB-lite"/>
    </source>
</evidence>
<evidence type="ECO:0000259" key="5">
    <source>
        <dbReference type="Pfam" id="PF13690"/>
    </source>
</evidence>
<keyword evidence="2" id="KW-0378">Hydrolase</keyword>
<proteinExistence type="predicted"/>